<keyword evidence="1" id="KW-0812">Transmembrane</keyword>
<dbReference type="PANTHER" id="PTHR33121">
    <property type="entry name" value="CYCLIC DI-GMP PHOSPHODIESTERASE PDEF"/>
    <property type="match status" value="1"/>
</dbReference>
<evidence type="ECO:0000259" key="2">
    <source>
        <dbReference type="PROSITE" id="PS50883"/>
    </source>
</evidence>
<dbReference type="InterPro" id="IPR050706">
    <property type="entry name" value="Cyclic-di-GMP_PDE-like"/>
</dbReference>
<feature type="transmembrane region" description="Helical" evidence="1">
    <location>
        <begin position="12"/>
        <end position="35"/>
    </location>
</feature>
<feature type="domain" description="EAL" evidence="2">
    <location>
        <begin position="178"/>
        <end position="431"/>
    </location>
</feature>
<feature type="transmembrane region" description="Helical" evidence="1">
    <location>
        <begin position="41"/>
        <end position="62"/>
    </location>
</feature>
<organism evidence="4">
    <name type="scientific">OCS116 cluster bacterium</name>
    <dbReference type="NCBI Taxonomy" id="2030921"/>
    <lineage>
        <taxon>Bacteria</taxon>
        <taxon>Pseudomonadati</taxon>
        <taxon>Pseudomonadota</taxon>
        <taxon>Alphaproteobacteria</taxon>
        <taxon>OCS116 cluster</taxon>
    </lineage>
</organism>
<sequence length="434" mass="49229">MRVREISYWGTISIFVIVLVIAASIATATSILLGLSLAETILSIALLTMVLLIVHIVFMLSVKTGRNGEATLDQKINYIASEITALRKQQAHLRQHFDHELKYMHDLHSKTDDNLAKMAQNIEAGIAKLLSETQNISLTSQTPSFDQIKIQQQALFDAELDLDLELVDKPMSLEDVEDNGLIELLNQSLADNKVDLYAQPIVTLPDRHIAYYESYTWVRDANGKIITPREYLETAERAGIMPVIDNLMLFRSVLLARRFVERNRELKIFCNISGHSLLDVTFFDQFIEFMQSNQEQSDMLVFEFSQKTLAETGIIESEALLALKELGFRFSLDNVTDLNVDFAALHALGFRYIKIAASIFLNNAEEHGAQILVDDFAEHVRRSGLELIIDEVQNEHIVPELLEYDVKFAQGYLFGEPTLVRDKSHLLDELKQTA</sequence>
<evidence type="ECO:0000256" key="1">
    <source>
        <dbReference type="SAM" id="Phobius"/>
    </source>
</evidence>
<keyword evidence="1" id="KW-0472">Membrane</keyword>
<dbReference type="EMBL" id="NVUS01000027">
    <property type="protein sequence ID" value="PCI97750.1"/>
    <property type="molecule type" value="Genomic_DNA"/>
</dbReference>
<dbReference type="SMART" id="SM00052">
    <property type="entry name" value="EAL"/>
    <property type="match status" value="1"/>
</dbReference>
<evidence type="ECO:0000313" key="3">
    <source>
        <dbReference type="EMBL" id="PCI97750.1"/>
    </source>
</evidence>
<gene>
    <name evidence="4" type="ORF">COB13_02660</name>
    <name evidence="3" type="ORF">COB13_15240</name>
</gene>
<dbReference type="InterPro" id="IPR001633">
    <property type="entry name" value="EAL_dom"/>
</dbReference>
<dbReference type="PROSITE" id="PS50883">
    <property type="entry name" value="EAL"/>
    <property type="match status" value="1"/>
</dbReference>
<accession>A0A2A4Z9R8</accession>
<name>A0A2A4Z9R8_9PROT</name>
<comment type="caution">
    <text evidence="4">The sequence shown here is derived from an EMBL/GenBank/DDBJ whole genome shotgun (WGS) entry which is preliminary data.</text>
</comment>
<keyword evidence="1" id="KW-1133">Transmembrane helix</keyword>
<dbReference type="InterPro" id="IPR035919">
    <property type="entry name" value="EAL_sf"/>
</dbReference>
<reference key="1">
    <citation type="submission" date="2017-08" db="EMBL/GenBank/DDBJ databases">
        <title>A dynamic microbial community with high functional redundancy inhabits the cold, oxic subseafloor aquifer.</title>
        <authorList>
            <person name="Tully B.J."/>
            <person name="Wheat C.G."/>
            <person name="Glazer B.T."/>
            <person name="Huber J.A."/>
        </authorList>
    </citation>
    <scope>NUCLEOTIDE SEQUENCE [LARGE SCALE GENOMIC DNA]</scope>
</reference>
<reference evidence="4" key="2">
    <citation type="journal article" date="2018" name="ISME J.">
        <title>A dynamic microbial community with high functional redundancy inhabits the cold, oxic subseafloor aquifer.</title>
        <authorList>
            <person name="Tully B.J."/>
            <person name="Wheat C.G."/>
            <person name="Glazer B.T."/>
            <person name="Huber J.A."/>
        </authorList>
    </citation>
    <scope>NUCLEOTIDE SEQUENCE</scope>
    <source>
        <strain evidence="4">NORP83</strain>
    </source>
</reference>
<protein>
    <recommendedName>
        <fullName evidence="2">EAL domain-containing protein</fullName>
    </recommendedName>
</protein>
<evidence type="ECO:0000313" key="4">
    <source>
        <dbReference type="EMBL" id="PCJ03540.1"/>
    </source>
</evidence>
<dbReference type="AlphaFoldDB" id="A0A2A4Z9R8"/>
<dbReference type="EMBL" id="NVUS01000002">
    <property type="protein sequence ID" value="PCJ03540.1"/>
    <property type="molecule type" value="Genomic_DNA"/>
</dbReference>
<dbReference type="PANTHER" id="PTHR33121:SF79">
    <property type="entry name" value="CYCLIC DI-GMP PHOSPHODIESTERASE PDED-RELATED"/>
    <property type="match status" value="1"/>
</dbReference>
<dbReference type="GO" id="GO:0071111">
    <property type="term" value="F:cyclic-guanylate-specific phosphodiesterase activity"/>
    <property type="evidence" value="ECO:0007669"/>
    <property type="project" value="InterPro"/>
</dbReference>
<dbReference type="SUPFAM" id="SSF141868">
    <property type="entry name" value="EAL domain-like"/>
    <property type="match status" value="1"/>
</dbReference>
<dbReference type="Pfam" id="PF00563">
    <property type="entry name" value="EAL"/>
    <property type="match status" value="1"/>
</dbReference>
<dbReference type="CDD" id="cd01948">
    <property type="entry name" value="EAL"/>
    <property type="match status" value="1"/>
</dbReference>
<proteinExistence type="predicted"/>
<dbReference type="Gene3D" id="3.20.20.450">
    <property type="entry name" value="EAL domain"/>
    <property type="match status" value="1"/>
</dbReference>